<dbReference type="PANTHER" id="PTHR12307">
    <property type="entry name" value="PROTEIN PHOSPHATASE 1 REGULATORY SUBUNIT"/>
    <property type="match status" value="1"/>
</dbReference>
<dbReference type="InterPro" id="IPR038175">
    <property type="entry name" value="CBM21_dom_sf"/>
</dbReference>
<dbReference type="Pfam" id="PF03370">
    <property type="entry name" value="CBM_21"/>
    <property type="match status" value="1"/>
</dbReference>
<dbReference type="AlphaFoldDB" id="A0A4S4MZ95"/>
<dbReference type="PANTHER" id="PTHR12307:SF36">
    <property type="entry name" value="GLYCOGEN-BINDING SUBUNIT 76A"/>
    <property type="match status" value="1"/>
</dbReference>
<feature type="domain" description="CBM21" evidence="2">
    <location>
        <begin position="309"/>
        <end position="420"/>
    </location>
</feature>
<evidence type="ECO:0000313" key="4">
    <source>
        <dbReference type="Proteomes" id="UP000308730"/>
    </source>
</evidence>
<proteinExistence type="predicted"/>
<feature type="compositionally biased region" description="Low complexity" evidence="1">
    <location>
        <begin position="685"/>
        <end position="696"/>
    </location>
</feature>
<dbReference type="Proteomes" id="UP000308730">
    <property type="component" value="Unassembled WGS sequence"/>
</dbReference>
<dbReference type="InterPro" id="IPR005036">
    <property type="entry name" value="CBM21_dom"/>
</dbReference>
<reference evidence="3 4" key="1">
    <citation type="submission" date="2019-02" db="EMBL/GenBank/DDBJ databases">
        <title>Genome sequencing of the rare red list fungi Antrodiella citrinella (Flaviporus citrinellus).</title>
        <authorList>
            <person name="Buettner E."/>
            <person name="Kellner H."/>
        </authorList>
    </citation>
    <scope>NUCLEOTIDE SEQUENCE [LARGE SCALE GENOMIC DNA]</scope>
    <source>
        <strain evidence="3 4">DSM 108506</strain>
    </source>
</reference>
<comment type="caution">
    <text evidence="3">The sequence shown here is derived from an EMBL/GenBank/DDBJ whole genome shotgun (WGS) entry which is preliminary data.</text>
</comment>
<feature type="region of interest" description="Disordered" evidence="1">
    <location>
        <begin position="660"/>
        <end position="713"/>
    </location>
</feature>
<feature type="region of interest" description="Disordered" evidence="1">
    <location>
        <begin position="613"/>
        <end position="634"/>
    </location>
</feature>
<evidence type="ECO:0000259" key="2">
    <source>
        <dbReference type="PROSITE" id="PS51159"/>
    </source>
</evidence>
<feature type="region of interest" description="Disordered" evidence="1">
    <location>
        <begin position="265"/>
        <end position="284"/>
    </location>
</feature>
<dbReference type="GO" id="GO:0005979">
    <property type="term" value="P:regulation of glycogen biosynthetic process"/>
    <property type="evidence" value="ECO:0007669"/>
    <property type="project" value="TreeGrafter"/>
</dbReference>
<accession>A0A4S4MZ95</accession>
<feature type="compositionally biased region" description="Polar residues" evidence="1">
    <location>
        <begin position="668"/>
        <end position="684"/>
    </location>
</feature>
<evidence type="ECO:0000256" key="1">
    <source>
        <dbReference type="SAM" id="MobiDB-lite"/>
    </source>
</evidence>
<dbReference type="EMBL" id="SGPM01000035">
    <property type="protein sequence ID" value="THH31852.1"/>
    <property type="molecule type" value="Genomic_DNA"/>
</dbReference>
<feature type="region of interest" description="Disordered" evidence="1">
    <location>
        <begin position="165"/>
        <end position="215"/>
    </location>
</feature>
<dbReference type="GO" id="GO:2001069">
    <property type="term" value="F:glycogen binding"/>
    <property type="evidence" value="ECO:0007669"/>
    <property type="project" value="TreeGrafter"/>
</dbReference>
<dbReference type="GO" id="GO:0000164">
    <property type="term" value="C:protein phosphatase type 1 complex"/>
    <property type="evidence" value="ECO:0007669"/>
    <property type="project" value="TreeGrafter"/>
</dbReference>
<dbReference type="GO" id="GO:0008157">
    <property type="term" value="F:protein phosphatase 1 binding"/>
    <property type="evidence" value="ECO:0007669"/>
    <property type="project" value="TreeGrafter"/>
</dbReference>
<dbReference type="PROSITE" id="PS51159">
    <property type="entry name" value="CBM21"/>
    <property type="match status" value="1"/>
</dbReference>
<dbReference type="Gene3D" id="2.60.40.2440">
    <property type="entry name" value="Carbohydrate binding type-21 domain"/>
    <property type="match status" value="1"/>
</dbReference>
<dbReference type="InterPro" id="IPR050782">
    <property type="entry name" value="PP1_regulatory_subunit_3"/>
</dbReference>
<name>A0A4S4MZ95_9APHY</name>
<protein>
    <recommendedName>
        <fullName evidence="2">CBM21 domain-containing protein</fullName>
    </recommendedName>
</protein>
<sequence>MDRSFSRDSNSAGAPLPRIPRRSPPLRTQSASAGTVSTLQSLFATPVSAKLVVQPPTPPSKSSSPLGKAVFHDDDGASSSSSGSESYVEIGTRSRRTRRRHDVCPPEHSTPTPAVLAAKLRQQHGIKWPSRDDSSRAADQDTPRASFAQKADLSLLRLNLDNDNTVSASAEPTPSLTSGSTDASSASVAPPASYRSISLGRKKSGEPLKSSLKSRRPVVRGDLSVITGALSSKSEPSTPTHIKSVHFDAQLEHVKLFLAEQKPLAVSRDGSPTDDTSGTDSDFPSFIFGQSEDERIRKSLSINVVNLPPRVPATADVALESLVLAQDGSSMVGRIQVRNLAFEKWVAVRFTFDSWQTTSEVTAKYFESIPGGNVDRFTFTIRLNDMLKRIEEKTLFLAVRYSVTGREIWDNNGGDNYQVKFKVQPLKPVATPAPKLQVAISTPSPSLDRAGSPSRVADLKSKLEQVASKQATVGGILTQEAKRSPTKLLAEDESAFALASDTPLSSRYDFSTSFRSPWKSESPFAAGDRPRTSTYPNAMWFPQRHAFHEKKTISDPASLTRGSPRIADEEYSSPSSHFFMNEIPDMNDTPMPVLSRRKSRNHVRGYFDMGISPAASVRRTPPGSPRGESSMRFNSFPPAAARTYVSSPPSGNADALLPVWMRQRGSEESTPSATDSNTSGSSQESSPVDSPVDSPPFWSGSPTPNSYNVFLSK</sequence>
<gene>
    <name evidence="3" type="ORF">EUX98_g2337</name>
</gene>
<feature type="compositionally biased region" description="Basic and acidic residues" evidence="1">
    <location>
        <begin position="129"/>
        <end position="142"/>
    </location>
</feature>
<dbReference type="OrthoDB" id="1881at2759"/>
<evidence type="ECO:0000313" key="3">
    <source>
        <dbReference type="EMBL" id="THH31852.1"/>
    </source>
</evidence>
<feature type="compositionally biased region" description="Low complexity" evidence="1">
    <location>
        <begin position="269"/>
        <end position="284"/>
    </location>
</feature>
<feature type="region of interest" description="Disordered" evidence="1">
    <location>
        <begin position="52"/>
        <end position="148"/>
    </location>
</feature>
<keyword evidence="4" id="KW-1185">Reference proteome</keyword>
<feature type="region of interest" description="Disordered" evidence="1">
    <location>
        <begin position="1"/>
        <end position="34"/>
    </location>
</feature>
<feature type="compositionally biased region" description="Polar residues" evidence="1">
    <location>
        <begin position="700"/>
        <end position="713"/>
    </location>
</feature>
<feature type="compositionally biased region" description="Polar residues" evidence="1">
    <location>
        <begin position="165"/>
        <end position="182"/>
    </location>
</feature>
<organism evidence="3 4">
    <name type="scientific">Antrodiella citrinella</name>
    <dbReference type="NCBI Taxonomy" id="2447956"/>
    <lineage>
        <taxon>Eukaryota</taxon>
        <taxon>Fungi</taxon>
        <taxon>Dikarya</taxon>
        <taxon>Basidiomycota</taxon>
        <taxon>Agaricomycotina</taxon>
        <taxon>Agaricomycetes</taxon>
        <taxon>Polyporales</taxon>
        <taxon>Steccherinaceae</taxon>
        <taxon>Antrodiella</taxon>
    </lineage>
</organism>
<feature type="compositionally biased region" description="Low complexity" evidence="1">
    <location>
        <begin position="183"/>
        <end position="193"/>
    </location>
</feature>